<dbReference type="Gene3D" id="3.40.1090.10">
    <property type="entry name" value="Cytosolic phospholipase A2 catalytic domain"/>
    <property type="match status" value="1"/>
</dbReference>
<dbReference type="OrthoDB" id="4084751at2759"/>
<feature type="domain" description="PLA2c" evidence="10">
    <location>
        <begin position="32"/>
        <end position="575"/>
    </location>
</feature>
<organism evidence="11 12">
    <name type="scientific">Ascoidea rubescens DSM 1968</name>
    <dbReference type="NCBI Taxonomy" id="1344418"/>
    <lineage>
        <taxon>Eukaryota</taxon>
        <taxon>Fungi</taxon>
        <taxon>Dikarya</taxon>
        <taxon>Ascomycota</taxon>
        <taxon>Saccharomycotina</taxon>
        <taxon>Saccharomycetes</taxon>
        <taxon>Ascoideaceae</taxon>
        <taxon>Ascoidea</taxon>
    </lineage>
</organism>
<dbReference type="RefSeq" id="XP_020046695.1">
    <property type="nucleotide sequence ID" value="XM_020191859.1"/>
</dbReference>
<keyword evidence="5 8" id="KW-0442">Lipid degradation</keyword>
<dbReference type="SMART" id="SM00022">
    <property type="entry name" value="PLAc"/>
    <property type="match status" value="1"/>
</dbReference>
<dbReference type="GO" id="GO:0004622">
    <property type="term" value="F:phosphatidylcholine lysophospholipase activity"/>
    <property type="evidence" value="ECO:0007669"/>
    <property type="project" value="UniProtKB-EC"/>
</dbReference>
<dbReference type="InterPro" id="IPR016035">
    <property type="entry name" value="Acyl_Trfase/lysoPLipase"/>
</dbReference>
<dbReference type="PANTHER" id="PTHR10728:SF33">
    <property type="entry name" value="LYSOPHOSPHOLIPASE 1-RELATED"/>
    <property type="match status" value="1"/>
</dbReference>
<evidence type="ECO:0000256" key="1">
    <source>
        <dbReference type="ARBA" id="ARBA00008780"/>
    </source>
</evidence>
<proteinExistence type="inferred from homology"/>
<evidence type="ECO:0000256" key="4">
    <source>
        <dbReference type="ARBA" id="ARBA00022801"/>
    </source>
</evidence>
<dbReference type="GO" id="GO:0046475">
    <property type="term" value="P:glycerophospholipid catabolic process"/>
    <property type="evidence" value="ECO:0007669"/>
    <property type="project" value="TreeGrafter"/>
</dbReference>
<evidence type="ECO:0000259" key="10">
    <source>
        <dbReference type="PROSITE" id="PS51210"/>
    </source>
</evidence>
<keyword evidence="7" id="KW-0325">Glycoprotein</keyword>
<dbReference type="InParanoid" id="A0A1D2VFD0"/>
<dbReference type="AlphaFoldDB" id="A0A1D2VFD0"/>
<dbReference type="EMBL" id="KV454482">
    <property type="protein sequence ID" value="ODV60388.1"/>
    <property type="molecule type" value="Genomic_DNA"/>
</dbReference>
<dbReference type="GeneID" id="30965495"/>
<sequence>MIFVILLSIFLIGVNFSNGWSPTNSFAPGKVSCPSEKRSFLRSSSYLNTEEMRWVEERNKITNANLKKFLKYSTSLEKAGGNFSVDDFFANYVEGQRAIKIGLAFSGGGYRAMLNGAGQLSAFDNRTTKAFEKGLGGLLESTTYISGLSGGSWLVGTLILNNWTSVEEILLKREYSDIWDLKESILFPEGINIFETIRNHKTVLEEVEDKRDAGYEISITDLWSRALAKDYLGRYEDYGDALTFSDVREFDVFKQQAIPFPIIVAVGRAPGTTIIDVNSTVVEMNPFEIGSWDNAIRSFFDIKYLGTKVSNGVAEDSKKCISGFDNASFLVGTSSSLFNGIVMKLKDMNLGDIPIIGVIEDILDKISEDENDIGVYKPNPFYQNEFGSSSSISNSDTLYLVDGGMDDQNIPLAPLIQQQRDVDLVVAFDNSADTDNNWPDGSSLVHTHQRQFGVQNNSSFPQVPLSPEEFVQQGLNVRPAFFGCDTEEGPLVVYIPNRQLSYASNPSTYKLKYSSKERASMVSNGFDVASRAQHQLDNEWATCLGCAAMRRTELRNSLEQPGVCQQCFERYCWRR</sequence>
<reference evidence="12" key="1">
    <citation type="submission" date="2016-05" db="EMBL/GenBank/DDBJ databases">
        <title>Comparative genomics of biotechnologically important yeasts.</title>
        <authorList>
            <consortium name="DOE Joint Genome Institute"/>
            <person name="Riley R."/>
            <person name="Haridas S."/>
            <person name="Wolfe K.H."/>
            <person name="Lopes M.R."/>
            <person name="Hittinger C.T."/>
            <person name="Goker M."/>
            <person name="Salamov A."/>
            <person name="Wisecaver J."/>
            <person name="Long T.M."/>
            <person name="Aerts A.L."/>
            <person name="Barry K."/>
            <person name="Choi C."/>
            <person name="Clum A."/>
            <person name="Coughlan A.Y."/>
            <person name="Deshpande S."/>
            <person name="Douglass A.P."/>
            <person name="Hanson S.J."/>
            <person name="Klenk H.-P."/>
            <person name="Labutti K."/>
            <person name="Lapidus A."/>
            <person name="Lindquist E."/>
            <person name="Lipzen A."/>
            <person name="Meier-Kolthoff J.P."/>
            <person name="Ohm R.A."/>
            <person name="Otillar R.P."/>
            <person name="Pangilinan J."/>
            <person name="Peng Y."/>
            <person name="Rokas A."/>
            <person name="Rosa C.A."/>
            <person name="Scheuner C."/>
            <person name="Sibirny A.A."/>
            <person name="Slot J.C."/>
            <person name="Stielow J.B."/>
            <person name="Sun H."/>
            <person name="Kurtzman C.P."/>
            <person name="Blackwell M."/>
            <person name="Grigoriev I.V."/>
            <person name="Jeffries T.W."/>
        </authorList>
    </citation>
    <scope>NUCLEOTIDE SEQUENCE [LARGE SCALE GENOMIC DNA]</scope>
    <source>
        <strain evidence="12">DSM 1968</strain>
    </source>
</reference>
<evidence type="ECO:0000256" key="7">
    <source>
        <dbReference type="ARBA" id="ARBA00023180"/>
    </source>
</evidence>
<dbReference type="GO" id="GO:0005829">
    <property type="term" value="C:cytosol"/>
    <property type="evidence" value="ECO:0007669"/>
    <property type="project" value="TreeGrafter"/>
</dbReference>
<keyword evidence="12" id="KW-1185">Reference proteome</keyword>
<dbReference type="FunFam" id="3.40.1090.10:FF:000010">
    <property type="entry name" value="Lysophospholipase"/>
    <property type="match status" value="1"/>
</dbReference>
<dbReference type="STRING" id="1344418.A0A1D2VFD0"/>
<dbReference type="PANTHER" id="PTHR10728">
    <property type="entry name" value="CYTOSOLIC PHOSPHOLIPASE A2"/>
    <property type="match status" value="1"/>
</dbReference>
<evidence type="ECO:0000256" key="6">
    <source>
        <dbReference type="ARBA" id="ARBA00023098"/>
    </source>
</evidence>
<dbReference type="GO" id="GO:0004623">
    <property type="term" value="F:phospholipase A2 activity"/>
    <property type="evidence" value="ECO:0007669"/>
    <property type="project" value="TreeGrafter"/>
</dbReference>
<dbReference type="EC" id="3.1.1.5" evidence="2 9"/>
<dbReference type="GO" id="GO:0005886">
    <property type="term" value="C:plasma membrane"/>
    <property type="evidence" value="ECO:0007669"/>
    <property type="project" value="TreeGrafter"/>
</dbReference>
<evidence type="ECO:0000256" key="2">
    <source>
        <dbReference type="ARBA" id="ARBA00013274"/>
    </source>
</evidence>
<keyword evidence="6 8" id="KW-0443">Lipid metabolism</keyword>
<dbReference type="Pfam" id="PF01735">
    <property type="entry name" value="PLA2_B"/>
    <property type="match status" value="1"/>
</dbReference>
<evidence type="ECO:0000313" key="12">
    <source>
        <dbReference type="Proteomes" id="UP000095038"/>
    </source>
</evidence>
<feature type="chain" id="PRO_5008811448" description="Lysophospholipase" evidence="9">
    <location>
        <begin position="20"/>
        <end position="575"/>
    </location>
</feature>
<comment type="catalytic activity">
    <reaction evidence="9">
        <text>a 1-acyl-sn-glycero-3-phosphocholine + H2O = sn-glycerol 3-phosphocholine + a fatty acid + H(+)</text>
        <dbReference type="Rhea" id="RHEA:15177"/>
        <dbReference type="ChEBI" id="CHEBI:15377"/>
        <dbReference type="ChEBI" id="CHEBI:15378"/>
        <dbReference type="ChEBI" id="CHEBI:16870"/>
        <dbReference type="ChEBI" id="CHEBI:28868"/>
        <dbReference type="ChEBI" id="CHEBI:58168"/>
        <dbReference type="EC" id="3.1.1.5"/>
    </reaction>
</comment>
<accession>A0A1D2VFD0</accession>
<dbReference type="PROSITE" id="PS51210">
    <property type="entry name" value="PLA2C"/>
    <property type="match status" value="1"/>
</dbReference>
<dbReference type="GO" id="GO:0005576">
    <property type="term" value="C:extracellular region"/>
    <property type="evidence" value="ECO:0007669"/>
    <property type="project" value="TreeGrafter"/>
</dbReference>
<dbReference type="InterPro" id="IPR002642">
    <property type="entry name" value="LysoPLipase_cat_dom"/>
</dbReference>
<evidence type="ECO:0000256" key="9">
    <source>
        <dbReference type="RuleBase" id="RU362103"/>
    </source>
</evidence>
<keyword evidence="3 9" id="KW-0732">Signal</keyword>
<comment type="similarity">
    <text evidence="1 9">Belongs to the lysophospholipase family.</text>
</comment>
<protein>
    <recommendedName>
        <fullName evidence="2 9">Lysophospholipase</fullName>
        <ecNumber evidence="2 9">3.1.1.5</ecNumber>
    </recommendedName>
</protein>
<evidence type="ECO:0000256" key="3">
    <source>
        <dbReference type="ARBA" id="ARBA00022729"/>
    </source>
</evidence>
<dbReference type="SUPFAM" id="SSF52151">
    <property type="entry name" value="FabD/lysophospholipase-like"/>
    <property type="match status" value="1"/>
</dbReference>
<evidence type="ECO:0000256" key="5">
    <source>
        <dbReference type="ARBA" id="ARBA00022963"/>
    </source>
</evidence>
<keyword evidence="4 8" id="KW-0378">Hydrolase</keyword>
<evidence type="ECO:0000256" key="8">
    <source>
        <dbReference type="PROSITE-ProRule" id="PRU00555"/>
    </source>
</evidence>
<feature type="signal peptide" evidence="9">
    <location>
        <begin position="1"/>
        <end position="19"/>
    </location>
</feature>
<dbReference type="GO" id="GO:0005783">
    <property type="term" value="C:endoplasmic reticulum"/>
    <property type="evidence" value="ECO:0007669"/>
    <property type="project" value="TreeGrafter"/>
</dbReference>
<gene>
    <name evidence="11" type="ORF">ASCRUDRAFT_70907</name>
</gene>
<name>A0A1D2VFD0_9ASCO</name>
<dbReference type="Proteomes" id="UP000095038">
    <property type="component" value="Unassembled WGS sequence"/>
</dbReference>
<evidence type="ECO:0000313" key="11">
    <source>
        <dbReference type="EMBL" id="ODV60388.1"/>
    </source>
</evidence>